<dbReference type="Proteomes" id="UP000241474">
    <property type="component" value="Segment"/>
</dbReference>
<reference evidence="1 2" key="1">
    <citation type="submission" date="2014-10" db="EMBL/GenBank/DDBJ databases">
        <title>Pan-genome analysis of Brazilian lineage A amoebal mimiviruses.</title>
        <authorList>
            <person name="Assis F.L."/>
            <person name="Abrahao J.S."/>
            <person name="Kroon E.G."/>
            <person name="Dornas F.P."/>
            <person name="Andrade K.R."/>
            <person name="Borato P.V.M."/>
            <person name="Pilotto M.R."/>
            <person name="Benamar S."/>
            <person name="LaScola B."/>
            <person name="Colson P."/>
        </authorList>
    </citation>
    <scope>NUCLEOTIDE SEQUENCE [LARGE SCALE GENOMIC DNA]</scope>
    <source>
        <strain evidence="1 2">Oyster</strain>
    </source>
</reference>
<accession>A0A0G2XZN8</accession>
<evidence type="ECO:0000313" key="1">
    <source>
        <dbReference type="EMBL" id="AKI78798.1"/>
    </source>
</evidence>
<organismHost>
    <name type="scientific">Acanthamoeba polyphaga</name>
    <name type="common">Amoeba</name>
    <dbReference type="NCBI Taxonomy" id="5757"/>
</organismHost>
<protein>
    <submittedName>
        <fullName evidence="1">Uncharacterized protein</fullName>
    </submittedName>
</protein>
<evidence type="ECO:0000313" key="2">
    <source>
        <dbReference type="Proteomes" id="UP000241474"/>
    </source>
</evidence>
<sequence>MKYIKNNVLDLGSKDSCIKFNLSTIIDYIYNQIPLDYAKMNKIYKNICTELDDSPEFQSNSTEDDEYVYKFNEILKKCYDEQEMTKRKIFDPDFLNYKLINELHIYLTKKSPKKLVIKSINSIKLVNNEGVNTDINGTTNVDWKLHFWPEFTIQNSECLTLHDIIIACYKIKSHKFENWYELYCNMFTEFYVFQNSNDKNIWKEIFAVIKFDHGC</sequence>
<dbReference type="Pfam" id="PF19186">
    <property type="entry name" value="DUF5868"/>
    <property type="match status" value="1"/>
</dbReference>
<dbReference type="EMBL" id="KM982401">
    <property type="protein sequence ID" value="AKI78798.1"/>
    <property type="molecule type" value="Genomic_DNA"/>
</dbReference>
<organism evidence="1 2">
    <name type="scientific">Acanthamoeba polyphaga mimivirus</name>
    <name type="common">APMV</name>
    <dbReference type="NCBI Taxonomy" id="212035"/>
    <lineage>
        <taxon>Viruses</taxon>
        <taxon>Varidnaviria</taxon>
        <taxon>Bamfordvirae</taxon>
        <taxon>Nucleocytoviricota</taxon>
        <taxon>Megaviricetes</taxon>
        <taxon>Imitervirales</taxon>
        <taxon>Mimiviridae</taxon>
        <taxon>Megamimivirinae</taxon>
        <taxon>Mimivirus</taxon>
        <taxon>Mimivirus bradfordmassiliense</taxon>
    </lineage>
</organism>
<name>A0A0G2XZN8_MIMIV</name>
<dbReference type="InterPro" id="IPR043840">
    <property type="entry name" value="DUF5868"/>
</dbReference>
<proteinExistence type="predicted"/>